<organism evidence="1 2">
    <name type="scientific">Pseudomonas syringae pv. coryli</name>
    <dbReference type="NCBI Taxonomy" id="317659"/>
    <lineage>
        <taxon>Bacteria</taxon>
        <taxon>Pseudomonadati</taxon>
        <taxon>Pseudomonadota</taxon>
        <taxon>Gammaproteobacteria</taxon>
        <taxon>Pseudomonadales</taxon>
        <taxon>Pseudomonadaceae</taxon>
        <taxon>Pseudomonas</taxon>
    </lineage>
</organism>
<proteinExistence type="predicted"/>
<comment type="caution">
    <text evidence="1">The sequence shown here is derived from an EMBL/GenBank/DDBJ whole genome shotgun (WGS) entry which is preliminary data.</text>
</comment>
<protein>
    <submittedName>
        <fullName evidence="1">Uncharacterized protein</fullName>
    </submittedName>
</protein>
<keyword evidence="2" id="KW-1185">Reference proteome</keyword>
<gene>
    <name evidence="1" type="ORF">ALO75_00371</name>
</gene>
<reference evidence="1 2" key="1">
    <citation type="submission" date="2015-09" db="EMBL/GenBank/DDBJ databases">
        <title>Genome announcement of multiple Pseudomonas syringae strains.</title>
        <authorList>
            <person name="Thakur S."/>
            <person name="Wang P.W."/>
            <person name="Gong Y."/>
            <person name="Weir B.S."/>
            <person name="Guttman D.S."/>
        </authorList>
    </citation>
    <scope>NUCLEOTIDE SEQUENCE [LARGE SCALE GENOMIC DNA]</scope>
    <source>
        <strain evidence="1 2">ICMP17001</strain>
    </source>
</reference>
<dbReference type="RefSeq" id="WP_167338286.1">
    <property type="nucleotide sequence ID" value="NZ_LJQC01000810.1"/>
</dbReference>
<sequence>MMPVFSNFFIGTNRKGIRRAIVLLVVLSVLLFSVVTTMKNYPASSTVVSPSGRYILENVRVGRILTLGGMAYLRVIDRQNPQEVYRTPLYDTQSLDMRVTEDNETVGIAWIYFNRDKKTFDIAMPQWESHWLNMFISNTPYVHIEN</sequence>
<dbReference type="Proteomes" id="UP000051335">
    <property type="component" value="Unassembled WGS sequence"/>
</dbReference>
<dbReference type="AlphaFoldDB" id="A0A0P9P4I4"/>
<accession>A0A0P9P4I4</accession>
<dbReference type="EMBL" id="LJQC01000810">
    <property type="protein sequence ID" value="KPW93075.1"/>
    <property type="molecule type" value="Genomic_DNA"/>
</dbReference>
<dbReference type="PATRIC" id="fig|317659.3.peg.748"/>
<name>A0A0P9P4I4_9PSED</name>
<evidence type="ECO:0000313" key="2">
    <source>
        <dbReference type="Proteomes" id="UP000051335"/>
    </source>
</evidence>
<evidence type="ECO:0000313" key="1">
    <source>
        <dbReference type="EMBL" id="KPW93075.1"/>
    </source>
</evidence>